<dbReference type="EMBL" id="WJBH02000004">
    <property type="protein sequence ID" value="KAI9560426.1"/>
    <property type="molecule type" value="Genomic_DNA"/>
</dbReference>
<dbReference type="GO" id="GO:0031210">
    <property type="term" value="F:phosphatidylcholine binding"/>
    <property type="evidence" value="ECO:0007669"/>
    <property type="project" value="TreeGrafter"/>
</dbReference>
<accession>A0AAD5LCY9</accession>
<dbReference type="InterPro" id="IPR023393">
    <property type="entry name" value="START-like_dom_sf"/>
</dbReference>
<name>A0AAD5LCY9_9CRUS</name>
<organism evidence="2 3">
    <name type="scientific">Daphnia sinensis</name>
    <dbReference type="NCBI Taxonomy" id="1820382"/>
    <lineage>
        <taxon>Eukaryota</taxon>
        <taxon>Metazoa</taxon>
        <taxon>Ecdysozoa</taxon>
        <taxon>Arthropoda</taxon>
        <taxon>Crustacea</taxon>
        <taxon>Branchiopoda</taxon>
        <taxon>Diplostraca</taxon>
        <taxon>Cladocera</taxon>
        <taxon>Anomopoda</taxon>
        <taxon>Daphniidae</taxon>
        <taxon>Daphnia</taxon>
        <taxon>Daphnia similis group</taxon>
    </lineage>
</organism>
<dbReference type="Proteomes" id="UP000820818">
    <property type="component" value="Linkage Group LG4"/>
</dbReference>
<dbReference type="Gene3D" id="3.30.530.20">
    <property type="match status" value="1"/>
</dbReference>
<keyword evidence="3" id="KW-1185">Reference proteome</keyword>
<feature type="domain" description="Phosphatidylinositol transfer protein N-terminal" evidence="1">
    <location>
        <begin position="1"/>
        <end position="251"/>
    </location>
</feature>
<dbReference type="PRINTS" id="PR00391">
    <property type="entry name" value="PITRANSFER"/>
</dbReference>
<dbReference type="InterPro" id="IPR055261">
    <property type="entry name" value="PI_transfer_N"/>
</dbReference>
<dbReference type="InterPro" id="IPR001666">
    <property type="entry name" value="PI_transfer"/>
</dbReference>
<evidence type="ECO:0000313" key="3">
    <source>
        <dbReference type="Proteomes" id="UP000820818"/>
    </source>
</evidence>
<dbReference type="SUPFAM" id="SSF55961">
    <property type="entry name" value="Bet v1-like"/>
    <property type="match status" value="1"/>
</dbReference>
<dbReference type="GO" id="GO:0008525">
    <property type="term" value="F:phosphatidylcholine transporter activity"/>
    <property type="evidence" value="ECO:0007669"/>
    <property type="project" value="TreeGrafter"/>
</dbReference>
<dbReference type="GO" id="GO:0008526">
    <property type="term" value="F:phosphatidylinositol transfer activity"/>
    <property type="evidence" value="ECO:0007669"/>
    <property type="project" value="TreeGrafter"/>
</dbReference>
<gene>
    <name evidence="2" type="ORF">GHT06_014443</name>
</gene>
<evidence type="ECO:0000259" key="1">
    <source>
        <dbReference type="Pfam" id="PF02121"/>
    </source>
</evidence>
<protein>
    <recommendedName>
        <fullName evidence="1">Phosphatidylinositol transfer protein N-terminal domain-containing protein</fullName>
    </recommendedName>
</protein>
<sequence length="268" mass="31144">MLIKEFRIPMPLSVDEYQFGQLYAFSVESLNNTGGGEGIEVIRSEPFKDVQMNNARHSGQYTYKIYHMGSKAPGFVKAFMPKGSLEFHEESWNAYPYSKTVITNPKFMKENFQVTIESVHHPGGSDVDNILGLSEEMLKEREVVHIDIANDKISSKDYKADLDPTIYRSKKTGRGPLKGTWQRSQKPLMTCYKLVTVEFKWFGLQGRVENHIMNTEQRIFTLFHRQIFCLLDEWCEMSMEDIRKFEDHVKKELDKQLKHGEPRGMTAE</sequence>
<dbReference type="AlphaFoldDB" id="A0AAD5LCY9"/>
<dbReference type="GO" id="GO:0035091">
    <property type="term" value="F:phosphatidylinositol binding"/>
    <property type="evidence" value="ECO:0007669"/>
    <property type="project" value="TreeGrafter"/>
</dbReference>
<evidence type="ECO:0000313" key="2">
    <source>
        <dbReference type="EMBL" id="KAI9560426.1"/>
    </source>
</evidence>
<proteinExistence type="predicted"/>
<dbReference type="Pfam" id="PF02121">
    <property type="entry name" value="IP_trans"/>
    <property type="match status" value="1"/>
</dbReference>
<comment type="caution">
    <text evidence="2">The sequence shown here is derived from an EMBL/GenBank/DDBJ whole genome shotgun (WGS) entry which is preliminary data.</text>
</comment>
<dbReference type="GO" id="GO:0071944">
    <property type="term" value="C:cell periphery"/>
    <property type="evidence" value="ECO:0007669"/>
    <property type="project" value="UniProtKB-ARBA"/>
</dbReference>
<dbReference type="GO" id="GO:0005737">
    <property type="term" value="C:cytoplasm"/>
    <property type="evidence" value="ECO:0007669"/>
    <property type="project" value="UniProtKB-ARBA"/>
</dbReference>
<dbReference type="PANTHER" id="PTHR10658:SF11">
    <property type="entry name" value="VIBRATOR, ISOFORM B"/>
    <property type="match status" value="1"/>
</dbReference>
<reference evidence="2 3" key="1">
    <citation type="submission" date="2022-05" db="EMBL/GenBank/DDBJ databases">
        <title>A multi-omics perspective on studying reproductive biology in Daphnia sinensis.</title>
        <authorList>
            <person name="Jia J."/>
        </authorList>
    </citation>
    <scope>NUCLEOTIDE SEQUENCE [LARGE SCALE GENOMIC DNA]</scope>
    <source>
        <strain evidence="2 3">WSL</strain>
    </source>
</reference>
<dbReference type="PANTHER" id="PTHR10658">
    <property type="entry name" value="PHOSPHATIDYLINOSITOL TRANSFER PROTEIN"/>
    <property type="match status" value="1"/>
</dbReference>
<dbReference type="FunFam" id="3.30.530.20:FF:000028">
    <property type="entry name" value="Phosphatidylinositol transfer protein 5"/>
    <property type="match status" value="1"/>
</dbReference>